<evidence type="ECO:0000256" key="2">
    <source>
        <dbReference type="SAM" id="MobiDB-lite"/>
    </source>
</evidence>
<feature type="region of interest" description="Disordered" evidence="2">
    <location>
        <begin position="435"/>
        <end position="486"/>
    </location>
</feature>
<evidence type="ECO:0000313" key="3">
    <source>
        <dbReference type="EMBL" id="CUG87154.1"/>
    </source>
</evidence>
<gene>
    <name evidence="3" type="ORF">BSAL_08905</name>
</gene>
<feature type="compositionally biased region" description="Polar residues" evidence="2">
    <location>
        <begin position="172"/>
        <end position="182"/>
    </location>
</feature>
<organism evidence="3 4">
    <name type="scientific">Bodo saltans</name>
    <name type="common">Flagellated protozoan</name>
    <dbReference type="NCBI Taxonomy" id="75058"/>
    <lineage>
        <taxon>Eukaryota</taxon>
        <taxon>Discoba</taxon>
        <taxon>Euglenozoa</taxon>
        <taxon>Kinetoplastea</taxon>
        <taxon>Metakinetoplastina</taxon>
        <taxon>Eubodonida</taxon>
        <taxon>Bodonidae</taxon>
        <taxon>Bodo</taxon>
    </lineage>
</organism>
<reference evidence="4" key="1">
    <citation type="submission" date="2015-09" db="EMBL/GenBank/DDBJ databases">
        <authorList>
            <consortium name="Pathogen Informatics"/>
        </authorList>
    </citation>
    <scope>NUCLEOTIDE SEQUENCE [LARGE SCALE GENOMIC DNA]</scope>
    <source>
        <strain evidence="4">Lake Konstanz</strain>
    </source>
</reference>
<feature type="compositionally biased region" description="Basic and acidic residues" evidence="2">
    <location>
        <begin position="318"/>
        <end position="336"/>
    </location>
</feature>
<keyword evidence="1" id="KW-0175">Coiled coil</keyword>
<evidence type="ECO:0000256" key="1">
    <source>
        <dbReference type="SAM" id="Coils"/>
    </source>
</evidence>
<feature type="region of interest" description="Disordered" evidence="2">
    <location>
        <begin position="515"/>
        <end position="536"/>
    </location>
</feature>
<name>A0A0S4JA59_BODSA</name>
<feature type="region of interest" description="Disordered" evidence="2">
    <location>
        <begin position="318"/>
        <end position="358"/>
    </location>
</feature>
<proteinExistence type="predicted"/>
<keyword evidence="4" id="KW-1185">Reference proteome</keyword>
<dbReference type="VEuPathDB" id="TriTrypDB:BSAL_08905"/>
<feature type="compositionally biased region" description="Polar residues" evidence="2">
    <location>
        <begin position="458"/>
        <end position="475"/>
    </location>
</feature>
<feature type="compositionally biased region" description="Low complexity" evidence="2">
    <location>
        <begin position="341"/>
        <end position="354"/>
    </location>
</feature>
<feature type="region of interest" description="Disordered" evidence="2">
    <location>
        <begin position="166"/>
        <end position="244"/>
    </location>
</feature>
<accession>A0A0S4JA59</accession>
<dbReference type="Proteomes" id="UP000051952">
    <property type="component" value="Unassembled WGS sequence"/>
</dbReference>
<evidence type="ECO:0000313" key="4">
    <source>
        <dbReference type="Proteomes" id="UP000051952"/>
    </source>
</evidence>
<feature type="region of interest" description="Disordered" evidence="2">
    <location>
        <begin position="265"/>
        <end position="286"/>
    </location>
</feature>
<feature type="compositionally biased region" description="Low complexity" evidence="2">
    <location>
        <begin position="235"/>
        <end position="244"/>
    </location>
</feature>
<feature type="non-terminal residue" evidence="3">
    <location>
        <position position="1"/>
    </location>
</feature>
<dbReference type="EMBL" id="CYKH01001453">
    <property type="protein sequence ID" value="CUG87154.1"/>
    <property type="molecule type" value="Genomic_DNA"/>
</dbReference>
<sequence>RFDRLALPSTNFQALCRVVSLSELPSPIKVSYCVSFTRRRTSVRITASVLRALLNSSTLMGTIRSLGSTINELPGSLHGGVPLRIALSDQGILLRQLHQEKDERENHRERVARAALEQQMRKEAQLVESLAARDGKLHQQHQSRKEDIAELAAARREQYEARLKSASAWRRSVSNQHQSAILSQPRRGRGGSGRADATGDDEDRHSREHSAALNVQKPKSSPHPTQQHHKAQLNSRSSPSSPVSLTFRDEDRRILQAIYKDTAHHTQLLQPKATDDSSSHRPASALGMMSTSLSSGLHHHRSAAAGHPLDLQSELRRAEDEHLESQHRMQRQDDLRRRRAAAAQLFRQQQQQQQHSYSITAAGHHSLSGTTSSGTMGGTNQASTALRQLAQPLHQLNFDERSTLYQHKRDAKDKKLTDAEHEAKEYHAAVAEHRQKHAASVEHRRSHLRHARVENDAATVSQWKQKTRTQSAEQQQPPPPKYGKHHVVDIDDYNGSAVWGRVVHHVLRAREQQYREQEQRRHVMTSKAGERWLRQL</sequence>
<protein>
    <submittedName>
        <fullName evidence="3">Uncharacterized protein</fullName>
    </submittedName>
</protein>
<dbReference type="AlphaFoldDB" id="A0A0S4JA59"/>
<feature type="coiled-coil region" evidence="1">
    <location>
        <begin position="97"/>
        <end position="133"/>
    </location>
</feature>